<keyword evidence="3 7" id="KW-1133">Transmembrane helix</keyword>
<feature type="region of interest" description="Disordered" evidence="6">
    <location>
        <begin position="393"/>
        <end position="421"/>
    </location>
</feature>
<dbReference type="Proteomes" id="UP000183809">
    <property type="component" value="Unassembled WGS sequence"/>
</dbReference>
<sequence length="421" mass="45600">MSSRSAICRSPSLEKISDDKTASAKPITADMDLENTPAMAAPSGETSNLDPAMTSVQRDFIIISSGVAAGATVTVALRVWTRAVVVKHIGLDDYAVVAAWLMGIGFIVCCIQWMEYGFGDHLWNTSLAQVVKYAEWSIPVVTTYCWAPMLSKFSILLTYRHVNPDKLFRIAIYVLMVIIMAYTLATTFVTSAGCKPTDPTKADCIATLAVAQAISNIVTDAIIPIPMIYKLHLPVGQRVVLGVVLAGGSFVIIASIVRLVIIQRLPGKPDFTYEQAKVCNWSSIEIMIGIMCQCIVTLKPLAKKIAPKLIGYSSDRSGTSIWNMFFSSRGRSRGTRGRSRGDSIPLGSVEGGVTVSKASRAREVKSDTEWPRATNDDDIVITSTYSVQSAYGVRTGSTESTDSIMGKGENRSRGRGTVEMV</sequence>
<feature type="transmembrane region" description="Helical" evidence="7">
    <location>
        <begin position="170"/>
        <end position="193"/>
    </location>
</feature>
<proteinExistence type="inferred from homology"/>
<feature type="transmembrane region" description="Helical" evidence="7">
    <location>
        <begin position="60"/>
        <end position="81"/>
    </location>
</feature>
<protein>
    <submittedName>
        <fullName evidence="9">Integral membrane protein</fullName>
    </submittedName>
</protein>
<feature type="transmembrane region" description="Helical" evidence="7">
    <location>
        <begin position="93"/>
        <end position="116"/>
    </location>
</feature>
<evidence type="ECO:0000256" key="2">
    <source>
        <dbReference type="ARBA" id="ARBA00022692"/>
    </source>
</evidence>
<evidence type="ECO:0000256" key="3">
    <source>
        <dbReference type="ARBA" id="ARBA00022989"/>
    </source>
</evidence>
<accession>A0A1J9R0H5</accession>
<evidence type="ECO:0000256" key="5">
    <source>
        <dbReference type="ARBA" id="ARBA00038359"/>
    </source>
</evidence>
<evidence type="ECO:0000313" key="9">
    <source>
        <dbReference type="EMBL" id="OJD34097.1"/>
    </source>
</evidence>
<keyword evidence="4 7" id="KW-0472">Membrane</keyword>
<dbReference type="RefSeq" id="XP_020130357.1">
    <property type="nucleotide sequence ID" value="XM_020273229.1"/>
</dbReference>
<feature type="compositionally biased region" description="Polar residues" evidence="6">
    <location>
        <begin position="393"/>
        <end position="403"/>
    </location>
</feature>
<dbReference type="OrthoDB" id="3648173at2759"/>
<evidence type="ECO:0000313" key="10">
    <source>
        <dbReference type="Proteomes" id="UP000183809"/>
    </source>
</evidence>
<evidence type="ECO:0000256" key="7">
    <source>
        <dbReference type="SAM" id="Phobius"/>
    </source>
</evidence>
<evidence type="ECO:0000256" key="6">
    <source>
        <dbReference type="SAM" id="MobiDB-lite"/>
    </source>
</evidence>
<dbReference type="EMBL" id="MNUE01000025">
    <property type="protein sequence ID" value="OJD34097.1"/>
    <property type="molecule type" value="Genomic_DNA"/>
</dbReference>
<organism evidence="9 10">
    <name type="scientific">Diplodia corticola</name>
    <dbReference type="NCBI Taxonomy" id="236234"/>
    <lineage>
        <taxon>Eukaryota</taxon>
        <taxon>Fungi</taxon>
        <taxon>Dikarya</taxon>
        <taxon>Ascomycota</taxon>
        <taxon>Pezizomycotina</taxon>
        <taxon>Dothideomycetes</taxon>
        <taxon>Dothideomycetes incertae sedis</taxon>
        <taxon>Botryosphaeriales</taxon>
        <taxon>Botryosphaeriaceae</taxon>
        <taxon>Diplodia</taxon>
    </lineage>
</organism>
<dbReference type="PANTHER" id="PTHR33048">
    <property type="entry name" value="PTH11-LIKE INTEGRAL MEMBRANE PROTEIN (AFU_ORTHOLOGUE AFUA_5G11245)"/>
    <property type="match status" value="1"/>
</dbReference>
<dbReference type="InterPro" id="IPR049326">
    <property type="entry name" value="Rhodopsin_dom_fungi"/>
</dbReference>
<gene>
    <name evidence="9" type="ORF">BKCO1_25000123</name>
</gene>
<dbReference type="PANTHER" id="PTHR33048:SF47">
    <property type="entry name" value="INTEGRAL MEMBRANE PROTEIN-RELATED"/>
    <property type="match status" value="1"/>
</dbReference>
<comment type="subcellular location">
    <subcellularLocation>
        <location evidence="1">Membrane</location>
        <topology evidence="1">Multi-pass membrane protein</topology>
    </subcellularLocation>
</comment>
<dbReference type="STRING" id="236234.A0A1J9R0H5"/>
<comment type="caution">
    <text evidence="9">The sequence shown here is derived from an EMBL/GenBank/DDBJ whole genome shotgun (WGS) entry which is preliminary data.</text>
</comment>
<dbReference type="GeneID" id="31013489"/>
<dbReference type="Pfam" id="PF20684">
    <property type="entry name" value="Fung_rhodopsin"/>
    <property type="match status" value="1"/>
</dbReference>
<reference evidence="9 10" key="1">
    <citation type="submission" date="2016-10" db="EMBL/GenBank/DDBJ databases">
        <title>Proteomics and genomics reveal pathogen-plant mechanisms compatible with a hemibiotrophic lifestyle of Diplodia corticola.</title>
        <authorList>
            <person name="Fernandes I."/>
            <person name="De Jonge R."/>
            <person name="Van De Peer Y."/>
            <person name="Devreese B."/>
            <person name="Alves A."/>
            <person name="Esteves A.C."/>
        </authorList>
    </citation>
    <scope>NUCLEOTIDE SEQUENCE [LARGE SCALE GENOMIC DNA]</scope>
    <source>
        <strain evidence="9 10">CBS 112549</strain>
    </source>
</reference>
<dbReference type="GO" id="GO:0016020">
    <property type="term" value="C:membrane"/>
    <property type="evidence" value="ECO:0007669"/>
    <property type="project" value="UniProtKB-SubCell"/>
</dbReference>
<name>A0A1J9R0H5_9PEZI</name>
<feature type="domain" description="Rhodopsin" evidence="8">
    <location>
        <begin position="77"/>
        <end position="303"/>
    </location>
</feature>
<keyword evidence="2 7" id="KW-0812">Transmembrane</keyword>
<comment type="similarity">
    <text evidence="5">Belongs to the SAT4 family.</text>
</comment>
<evidence type="ECO:0000256" key="1">
    <source>
        <dbReference type="ARBA" id="ARBA00004141"/>
    </source>
</evidence>
<feature type="transmembrane region" description="Helical" evidence="7">
    <location>
        <begin position="239"/>
        <end position="261"/>
    </location>
</feature>
<dbReference type="InterPro" id="IPR052337">
    <property type="entry name" value="SAT4-like"/>
</dbReference>
<keyword evidence="10" id="KW-1185">Reference proteome</keyword>
<evidence type="ECO:0000259" key="8">
    <source>
        <dbReference type="Pfam" id="PF20684"/>
    </source>
</evidence>
<feature type="region of interest" description="Disordered" evidence="6">
    <location>
        <begin position="329"/>
        <end position="350"/>
    </location>
</feature>
<feature type="transmembrane region" description="Helical" evidence="7">
    <location>
        <begin position="205"/>
        <end position="227"/>
    </location>
</feature>
<evidence type="ECO:0000256" key="4">
    <source>
        <dbReference type="ARBA" id="ARBA00023136"/>
    </source>
</evidence>
<dbReference type="AlphaFoldDB" id="A0A1J9R0H5"/>
<feature type="transmembrane region" description="Helical" evidence="7">
    <location>
        <begin position="136"/>
        <end position="158"/>
    </location>
</feature>
<feature type="region of interest" description="Disordered" evidence="6">
    <location>
        <begin position="1"/>
        <end position="22"/>
    </location>
</feature>